<reference evidence="2 3" key="1">
    <citation type="submission" date="2020-04" db="EMBL/GenBank/DDBJ databases">
        <authorList>
            <person name="Laetsch R D."/>
            <person name="Stevens L."/>
            <person name="Kumar S."/>
            <person name="Blaxter L. M."/>
        </authorList>
    </citation>
    <scope>NUCLEOTIDE SEQUENCE [LARGE SCALE GENOMIC DNA]</scope>
</reference>
<dbReference type="InterPro" id="IPR007284">
    <property type="entry name" value="Ground-like_dom"/>
</dbReference>
<comment type="caution">
    <text evidence="2">The sequence shown here is derived from an EMBL/GenBank/DDBJ whole genome shotgun (WGS) entry which is preliminary data.</text>
</comment>
<name>A0A8S1E1M9_9PELO</name>
<dbReference type="EMBL" id="CADEPM010000001">
    <property type="protein sequence ID" value="CAB3397479.1"/>
    <property type="molecule type" value="Genomic_DNA"/>
</dbReference>
<evidence type="ECO:0000313" key="3">
    <source>
        <dbReference type="Proteomes" id="UP000494206"/>
    </source>
</evidence>
<sequence>MLVKFVICLSDFEGRRLNDSLFDSLSGTSNKAFLKSRLLENLNNFFPSVEPAEQLEMLNKPSQQATPDTDPLVTELPSFPTLLPREPDSDPNVELEMATAPSTKIRSEGRIPTDRLDTVRSWRKRLYKAFKNRSRASQRIIKSPEVEDLTDTSPIIVDKNRQFLMARPNWQSARENVHTYGRDPNGKLIPLYELEVPKSSSSGIPGQSIIEPYPPKEIRYAYRTPQGQHVVYVPSAPTRSQETIPVPVASYLVTTKPQQPIQLQIVPEQKPLQAPPLSYFATSTQMPYSTFAPIEINDAPQKQNNCGSCGGDVNEIPIGNDEKCNSLRLRTIIMNNIVINDAEASKRAVQSSAEAETGQYFDAICGTGFFSYIAHTDEFCLASSGGVNCYVFSPICSQDSMMKTRRRVFLNKN</sequence>
<evidence type="ECO:0000313" key="2">
    <source>
        <dbReference type="EMBL" id="CAB3397479.1"/>
    </source>
</evidence>
<dbReference type="AlphaFoldDB" id="A0A8S1E1M9"/>
<accession>A0A8S1E1M9</accession>
<protein>
    <recommendedName>
        <fullName evidence="1">Ground-like domain-containing protein</fullName>
    </recommendedName>
</protein>
<evidence type="ECO:0000259" key="1">
    <source>
        <dbReference type="Pfam" id="PF04155"/>
    </source>
</evidence>
<keyword evidence="3" id="KW-1185">Reference proteome</keyword>
<gene>
    <name evidence="2" type="ORF">CBOVIS_LOCUS881</name>
</gene>
<dbReference type="Pfam" id="PF04155">
    <property type="entry name" value="Ground-like"/>
    <property type="match status" value="1"/>
</dbReference>
<proteinExistence type="predicted"/>
<dbReference type="OrthoDB" id="5775991at2759"/>
<dbReference type="Proteomes" id="UP000494206">
    <property type="component" value="Unassembled WGS sequence"/>
</dbReference>
<organism evidence="2 3">
    <name type="scientific">Caenorhabditis bovis</name>
    <dbReference type="NCBI Taxonomy" id="2654633"/>
    <lineage>
        <taxon>Eukaryota</taxon>
        <taxon>Metazoa</taxon>
        <taxon>Ecdysozoa</taxon>
        <taxon>Nematoda</taxon>
        <taxon>Chromadorea</taxon>
        <taxon>Rhabditida</taxon>
        <taxon>Rhabditina</taxon>
        <taxon>Rhabditomorpha</taxon>
        <taxon>Rhabditoidea</taxon>
        <taxon>Rhabditidae</taxon>
        <taxon>Peloderinae</taxon>
        <taxon>Caenorhabditis</taxon>
    </lineage>
</organism>
<feature type="domain" description="Ground-like" evidence="1">
    <location>
        <begin position="321"/>
        <end position="392"/>
    </location>
</feature>